<organism evidence="22 23">
    <name type="scientific">Anas zonorhyncha</name>
    <name type="common">Eastern spot-billed duck</name>
    <dbReference type="NCBI Taxonomy" id="75864"/>
    <lineage>
        <taxon>Eukaryota</taxon>
        <taxon>Metazoa</taxon>
        <taxon>Chordata</taxon>
        <taxon>Craniata</taxon>
        <taxon>Vertebrata</taxon>
        <taxon>Euteleostomi</taxon>
        <taxon>Archelosauria</taxon>
        <taxon>Archosauria</taxon>
        <taxon>Dinosauria</taxon>
        <taxon>Saurischia</taxon>
        <taxon>Theropoda</taxon>
        <taxon>Coelurosauria</taxon>
        <taxon>Aves</taxon>
        <taxon>Neognathae</taxon>
        <taxon>Galloanserae</taxon>
        <taxon>Anseriformes</taxon>
        <taxon>Anatidae</taxon>
        <taxon>Anatinae</taxon>
        <taxon>Anas</taxon>
    </lineage>
</organism>
<evidence type="ECO:0000256" key="12">
    <source>
        <dbReference type="ARBA" id="ARBA00023157"/>
    </source>
</evidence>
<evidence type="ECO:0000256" key="14">
    <source>
        <dbReference type="ARBA" id="ARBA00023201"/>
    </source>
</evidence>
<evidence type="ECO:0000256" key="9">
    <source>
        <dbReference type="ARBA" id="ARBA00023053"/>
    </source>
</evidence>
<feature type="transmembrane region" description="Helical" evidence="21">
    <location>
        <begin position="402"/>
        <end position="423"/>
    </location>
</feature>
<feature type="transmembrane region" description="Helical" evidence="21">
    <location>
        <begin position="185"/>
        <end position="203"/>
    </location>
</feature>
<reference evidence="22" key="1">
    <citation type="submission" date="2025-08" db="UniProtKB">
        <authorList>
            <consortium name="Ensembl"/>
        </authorList>
    </citation>
    <scope>IDENTIFICATION</scope>
</reference>
<feature type="transmembrane region" description="Helical" evidence="21">
    <location>
        <begin position="361"/>
        <end position="381"/>
    </location>
</feature>
<comment type="catalytic activity">
    <reaction evidence="16">
        <text>D-galactose(out) + 2 Na(+)(out) = D-galactose(in) + 2 Na(+)(in)</text>
        <dbReference type="Rhea" id="RHEA:70499"/>
        <dbReference type="ChEBI" id="CHEBI:4139"/>
        <dbReference type="ChEBI" id="CHEBI:29101"/>
    </reaction>
    <physiologicalReaction direction="left-to-right" evidence="16">
        <dbReference type="Rhea" id="RHEA:70500"/>
    </physiologicalReaction>
</comment>
<evidence type="ECO:0000256" key="4">
    <source>
        <dbReference type="ARBA" id="ARBA00022475"/>
    </source>
</evidence>
<evidence type="ECO:0000313" key="22">
    <source>
        <dbReference type="Ensembl" id="ENSAZOP00000030412.1"/>
    </source>
</evidence>
<dbReference type="Ensembl" id="ENSAZOT00000032537.1">
    <property type="protein sequence ID" value="ENSAZOP00000030412.1"/>
    <property type="gene ID" value="ENSAZOG00000018850.1"/>
</dbReference>
<evidence type="ECO:0000256" key="8">
    <source>
        <dbReference type="ARBA" id="ARBA00022989"/>
    </source>
</evidence>
<reference evidence="22" key="2">
    <citation type="submission" date="2025-09" db="UniProtKB">
        <authorList>
            <consortium name="Ensembl"/>
        </authorList>
    </citation>
    <scope>IDENTIFICATION</scope>
</reference>
<evidence type="ECO:0000256" key="10">
    <source>
        <dbReference type="ARBA" id="ARBA00023065"/>
    </source>
</evidence>
<evidence type="ECO:0000313" key="23">
    <source>
        <dbReference type="Proteomes" id="UP000694549"/>
    </source>
</evidence>
<dbReference type="Proteomes" id="UP000694549">
    <property type="component" value="Unplaced"/>
</dbReference>
<keyword evidence="6 21" id="KW-0812">Transmembrane</keyword>
<evidence type="ECO:0000256" key="19">
    <source>
        <dbReference type="ARBA" id="ARBA00043128"/>
    </source>
</evidence>
<dbReference type="GO" id="GO:0046872">
    <property type="term" value="F:metal ion binding"/>
    <property type="evidence" value="ECO:0007669"/>
    <property type="project" value="UniProtKB-KW"/>
</dbReference>
<dbReference type="PANTHER" id="PTHR11819">
    <property type="entry name" value="SOLUTE CARRIER FAMILY 5"/>
    <property type="match status" value="1"/>
</dbReference>
<evidence type="ECO:0000256" key="20">
    <source>
        <dbReference type="RuleBase" id="RU362091"/>
    </source>
</evidence>
<dbReference type="GO" id="GO:0005412">
    <property type="term" value="F:D-glucose:sodium symporter activity"/>
    <property type="evidence" value="ECO:0007669"/>
    <property type="project" value="TreeGrafter"/>
</dbReference>
<comment type="catalytic activity">
    <reaction evidence="15">
        <text>D-glucose(out) + 2 Na(+)(out) = D-glucose(in) + 2 Na(+)(in)</text>
        <dbReference type="Rhea" id="RHEA:70495"/>
        <dbReference type="ChEBI" id="CHEBI:4167"/>
        <dbReference type="ChEBI" id="CHEBI:29101"/>
    </reaction>
    <physiologicalReaction direction="left-to-right" evidence="15">
        <dbReference type="Rhea" id="RHEA:70496"/>
    </physiologicalReaction>
</comment>
<dbReference type="PROSITE" id="PS00456">
    <property type="entry name" value="NA_SOLUT_SYMP_1"/>
    <property type="match status" value="1"/>
</dbReference>
<keyword evidence="14" id="KW-0739">Sodium transport</keyword>
<evidence type="ECO:0000256" key="5">
    <source>
        <dbReference type="ARBA" id="ARBA00022597"/>
    </source>
</evidence>
<keyword evidence="10" id="KW-0406">Ion transport</keyword>
<dbReference type="GO" id="GO:1904659">
    <property type="term" value="P:D-glucose transmembrane transport"/>
    <property type="evidence" value="ECO:0007669"/>
    <property type="project" value="UniProtKB-ARBA"/>
</dbReference>
<feature type="transmembrane region" description="Helical" evidence="21">
    <location>
        <begin position="82"/>
        <end position="101"/>
    </location>
</feature>
<proteinExistence type="inferred from homology"/>
<dbReference type="PROSITE" id="PS50283">
    <property type="entry name" value="NA_SOLUT_SYMP_3"/>
    <property type="match status" value="1"/>
</dbReference>
<dbReference type="AlphaFoldDB" id="A0A8B9VY97"/>
<comment type="similarity">
    <text evidence="2 20">Belongs to the sodium:solute symporter (SSF) (TC 2.A.21) family.</text>
</comment>
<feature type="transmembrane region" description="Helical" evidence="21">
    <location>
        <begin position="146"/>
        <end position="173"/>
    </location>
</feature>
<dbReference type="Pfam" id="PF00474">
    <property type="entry name" value="SSF"/>
    <property type="match status" value="1"/>
</dbReference>
<keyword evidence="12" id="KW-1015">Disulfide bond</keyword>
<keyword evidence="8 21" id="KW-1133">Transmembrane helix</keyword>
<dbReference type="InterPro" id="IPR038377">
    <property type="entry name" value="Na/Glc_symporter_sf"/>
</dbReference>
<dbReference type="PANTHER" id="PTHR11819:SF151">
    <property type="entry name" value="SODIUM_GLUCOSE COTRANSPORTER 1"/>
    <property type="match status" value="1"/>
</dbReference>
<dbReference type="Gene3D" id="1.20.1730.10">
    <property type="entry name" value="Sodium/glucose cotransporter"/>
    <property type="match status" value="1"/>
</dbReference>
<keyword evidence="9" id="KW-0915">Sodium</keyword>
<evidence type="ECO:0000256" key="7">
    <source>
        <dbReference type="ARBA" id="ARBA00022847"/>
    </source>
</evidence>
<dbReference type="NCBIfam" id="TIGR00813">
    <property type="entry name" value="sss"/>
    <property type="match status" value="1"/>
</dbReference>
<feature type="transmembrane region" description="Helical" evidence="21">
    <location>
        <begin position="506"/>
        <end position="528"/>
    </location>
</feature>
<dbReference type="GO" id="GO:0016324">
    <property type="term" value="C:apical plasma membrane"/>
    <property type="evidence" value="ECO:0007669"/>
    <property type="project" value="UniProtKB-SubCell"/>
</dbReference>
<protein>
    <recommendedName>
        <fullName evidence="17">Sodium/glucose cotransporter 1</fullName>
    </recommendedName>
    <alternativeName>
        <fullName evidence="19">High affinity sodium-glucose cotransporter</fullName>
    </alternativeName>
    <alternativeName>
        <fullName evidence="18">Solute carrier family 5 member 1</fullName>
    </alternativeName>
</protein>
<feature type="transmembrane region" description="Helical" evidence="21">
    <location>
        <begin position="29"/>
        <end position="48"/>
    </location>
</feature>
<dbReference type="InterPro" id="IPR001734">
    <property type="entry name" value="Na/solute_symporter"/>
</dbReference>
<evidence type="ECO:0000256" key="15">
    <source>
        <dbReference type="ARBA" id="ARBA00036179"/>
    </source>
</evidence>
<dbReference type="InterPro" id="IPR018212">
    <property type="entry name" value="Na/solute_symporter_CS"/>
</dbReference>
<feature type="transmembrane region" description="Helical" evidence="21">
    <location>
        <begin position="464"/>
        <end position="486"/>
    </location>
</feature>
<evidence type="ECO:0000256" key="18">
    <source>
        <dbReference type="ARBA" id="ARBA00042803"/>
    </source>
</evidence>
<name>A0A8B9VY97_9AVES</name>
<feature type="transmembrane region" description="Helical" evidence="21">
    <location>
        <begin position="254"/>
        <end position="272"/>
    </location>
</feature>
<keyword evidence="23" id="KW-1185">Reference proteome</keyword>
<evidence type="ECO:0000256" key="17">
    <source>
        <dbReference type="ARBA" id="ARBA00040046"/>
    </source>
</evidence>
<evidence type="ECO:0000256" key="1">
    <source>
        <dbReference type="ARBA" id="ARBA00004424"/>
    </source>
</evidence>
<feature type="transmembrane region" description="Helical" evidence="21">
    <location>
        <begin position="435"/>
        <end position="457"/>
    </location>
</feature>
<evidence type="ECO:0000256" key="16">
    <source>
        <dbReference type="ARBA" id="ARBA00036206"/>
    </source>
</evidence>
<keyword evidence="4" id="KW-1003">Cell membrane</keyword>
<comment type="subcellular location">
    <subcellularLocation>
        <location evidence="1">Apical cell membrane</location>
        <topology evidence="1">Multi-pass membrane protein</topology>
    </subcellularLocation>
</comment>
<keyword evidence="3" id="KW-0813">Transport</keyword>
<evidence type="ECO:0000256" key="13">
    <source>
        <dbReference type="ARBA" id="ARBA00023180"/>
    </source>
</evidence>
<evidence type="ECO:0000256" key="11">
    <source>
        <dbReference type="ARBA" id="ARBA00023136"/>
    </source>
</evidence>
<evidence type="ECO:0000256" key="21">
    <source>
        <dbReference type="SAM" id="Phobius"/>
    </source>
</evidence>
<evidence type="ECO:0000256" key="3">
    <source>
        <dbReference type="ARBA" id="ARBA00022448"/>
    </source>
</evidence>
<keyword evidence="13" id="KW-0325">Glycoprotein</keyword>
<accession>A0A8B9VY97</accession>
<keyword evidence="11 21" id="KW-0472">Membrane</keyword>
<dbReference type="PROSITE" id="PS00457">
    <property type="entry name" value="NA_SOLUT_SYMP_2"/>
    <property type="match status" value="1"/>
</dbReference>
<evidence type="ECO:0000256" key="6">
    <source>
        <dbReference type="ARBA" id="ARBA00022692"/>
    </source>
</evidence>
<evidence type="ECO:0000256" key="2">
    <source>
        <dbReference type="ARBA" id="ARBA00006434"/>
    </source>
</evidence>
<sequence>MISYNSESTKPQSEHPEIQHRKINNAADISVIVIYFLVVLAVGLWAMYSTNRGTVGGFFLAGRSMVWWPIGASLFASNIGSGHFVGIAGTAAAGGIAIGGYEWNVVTMPEYLRKRFGGKRIQIYLSVLSLIVYIFTKISADIFSGAIFIQLAIGLNLYVAIIILLAITALYTITGGLAAVIYTDTLQTFIMVVGSFILMGFAFKEVGGYDAFMKKYMEAIPSNVSYGGITIDENCYKPRADAFHIFRDPVSGDLPWPGLIFGLSILALWYWCTDQVIVQRCLSGKNMSHVKAGCIMCGYLKLLPMFIIVMPGMISRILYTDVVACVVPEICEEACGTAVGCTNIAYPKMVVELMPNGLRGLMLSVMLASLMSSLTSIFNSASTLFTMDIYTKIRKRPSEKELMLAGRAFMLLLIGVSIAWVPVVQSAQSGQLFDYIQSITSYLGPPIAAVFLLGIFCKRVNEQGAFWGLMLGLLVGLSRMIAEFAYGTGSCVAPSNCPFIICGIHYLYFAIILFGVSAIVILAVSFMTKPIPDVHLYRLCWSLRNSKEERIDLDADDKEDIPDEKDDESGNYAVNVLENPYSIPKGTITCRLLKE</sequence>
<keyword evidence="5" id="KW-0762">Sugar transport</keyword>
<keyword evidence="7" id="KW-0769">Symport</keyword>
<feature type="transmembrane region" description="Helical" evidence="21">
    <location>
        <begin position="293"/>
        <end position="314"/>
    </location>
</feature>
<feature type="transmembrane region" description="Helical" evidence="21">
    <location>
        <begin position="121"/>
        <end position="140"/>
    </location>
</feature>